<protein>
    <submittedName>
        <fullName evidence="5">18932_t:CDS:1</fullName>
    </submittedName>
</protein>
<organism evidence="5 6">
    <name type="scientific">Dentiscutata erythropus</name>
    <dbReference type="NCBI Taxonomy" id="1348616"/>
    <lineage>
        <taxon>Eukaryota</taxon>
        <taxon>Fungi</taxon>
        <taxon>Fungi incertae sedis</taxon>
        <taxon>Mucoromycota</taxon>
        <taxon>Glomeromycotina</taxon>
        <taxon>Glomeromycetes</taxon>
        <taxon>Diversisporales</taxon>
        <taxon>Gigasporaceae</taxon>
        <taxon>Dentiscutata</taxon>
    </lineage>
</organism>
<dbReference type="InterPro" id="IPR012677">
    <property type="entry name" value="Nucleotide-bd_a/b_plait_sf"/>
</dbReference>
<dbReference type="SUPFAM" id="SSF54928">
    <property type="entry name" value="RNA-binding domain, RBD"/>
    <property type="match status" value="1"/>
</dbReference>
<feature type="compositionally biased region" description="Gly residues" evidence="3">
    <location>
        <begin position="24"/>
        <end position="34"/>
    </location>
</feature>
<dbReference type="GO" id="GO:0005634">
    <property type="term" value="C:nucleus"/>
    <property type="evidence" value="ECO:0007669"/>
    <property type="project" value="TreeGrafter"/>
</dbReference>
<dbReference type="GO" id="GO:0006406">
    <property type="term" value="P:mRNA export from nucleus"/>
    <property type="evidence" value="ECO:0007669"/>
    <property type="project" value="TreeGrafter"/>
</dbReference>
<reference evidence="5" key="1">
    <citation type="submission" date="2021-06" db="EMBL/GenBank/DDBJ databases">
        <authorList>
            <person name="Kallberg Y."/>
            <person name="Tangrot J."/>
            <person name="Rosling A."/>
        </authorList>
    </citation>
    <scope>NUCLEOTIDE SEQUENCE</scope>
    <source>
        <strain evidence="5">MA453B</strain>
    </source>
</reference>
<evidence type="ECO:0000259" key="4">
    <source>
        <dbReference type="PROSITE" id="PS50102"/>
    </source>
</evidence>
<evidence type="ECO:0000313" key="5">
    <source>
        <dbReference type="EMBL" id="CAG8749396.1"/>
    </source>
</evidence>
<evidence type="ECO:0000256" key="2">
    <source>
        <dbReference type="PROSITE-ProRule" id="PRU00176"/>
    </source>
</evidence>
<dbReference type="PANTHER" id="PTHR19965:SF35">
    <property type="entry name" value="RNA ANNEALING PROTEIN YRA1"/>
    <property type="match status" value="1"/>
</dbReference>
<dbReference type="GO" id="GO:0003729">
    <property type="term" value="F:mRNA binding"/>
    <property type="evidence" value="ECO:0007669"/>
    <property type="project" value="TreeGrafter"/>
</dbReference>
<accession>A0A9N9ISD4</accession>
<dbReference type="InterPro" id="IPR051229">
    <property type="entry name" value="ALYREF_mRNA_export"/>
</dbReference>
<dbReference type="Proteomes" id="UP000789405">
    <property type="component" value="Unassembled WGS sequence"/>
</dbReference>
<dbReference type="PANTHER" id="PTHR19965">
    <property type="entry name" value="RNA AND EXPORT FACTOR BINDING PROTEIN"/>
    <property type="match status" value="1"/>
</dbReference>
<evidence type="ECO:0000256" key="1">
    <source>
        <dbReference type="ARBA" id="ARBA00022884"/>
    </source>
</evidence>
<dbReference type="SMART" id="SM00360">
    <property type="entry name" value="RRM"/>
    <property type="match status" value="1"/>
</dbReference>
<evidence type="ECO:0000256" key="3">
    <source>
        <dbReference type="SAM" id="MobiDB-lite"/>
    </source>
</evidence>
<feature type="domain" description="RRM" evidence="4">
    <location>
        <begin position="154"/>
        <end position="215"/>
    </location>
</feature>
<feature type="region of interest" description="Disordered" evidence="3">
    <location>
        <begin position="13"/>
        <end position="55"/>
    </location>
</feature>
<feature type="compositionally biased region" description="Low complexity" evidence="3">
    <location>
        <begin position="231"/>
        <end position="247"/>
    </location>
</feature>
<feature type="compositionally biased region" description="Polar residues" evidence="3">
    <location>
        <begin position="36"/>
        <end position="49"/>
    </location>
</feature>
<keyword evidence="6" id="KW-1185">Reference proteome</keyword>
<feature type="region of interest" description="Disordered" evidence="3">
    <location>
        <begin position="219"/>
        <end position="294"/>
    </location>
</feature>
<proteinExistence type="predicted"/>
<feature type="compositionally biased region" description="Polar residues" evidence="3">
    <location>
        <begin position="282"/>
        <end position="294"/>
    </location>
</feature>
<dbReference type="Pfam" id="PF00076">
    <property type="entry name" value="RRM_1"/>
    <property type="match status" value="1"/>
</dbReference>
<dbReference type="InterPro" id="IPR025715">
    <property type="entry name" value="FoP_C"/>
</dbReference>
<dbReference type="Pfam" id="PF13865">
    <property type="entry name" value="FoP_duplication"/>
    <property type="match status" value="1"/>
</dbReference>
<dbReference type="InterPro" id="IPR035979">
    <property type="entry name" value="RBD_domain_sf"/>
</dbReference>
<gene>
    <name evidence="5" type="ORF">DERYTH_LOCUS16748</name>
</gene>
<dbReference type="PROSITE" id="PS50102">
    <property type="entry name" value="RRM"/>
    <property type="match status" value="1"/>
</dbReference>
<feature type="compositionally biased region" description="Acidic residues" evidence="3">
    <location>
        <begin position="266"/>
        <end position="281"/>
    </location>
</feature>
<sequence>MSAAGLDMSLDEIIAKKKPSRGTRSGGPTRGGGVTKRSSGPIRNTRSSLARSRPYAATSTAAANISASPEGKILVSNLAYKVSEADLWRPLYENFLSSTALLRLVALVPGESEIFSTTFSNPNYLIAPSENKPPDRYQTLHTRTSTPLILLQHQELFQTMIGPVRQVNLNFDQSGRSKGTASVVFARKNDAVRSVEKLRNITLDGRELKIEFVVAPNSGPITQRIGGINETRSPARGSSSTRGSTRGARGGRGRRADNRPKKTQEELDAEMSEYMQIDEDSSQAADSTTAPLAQ</sequence>
<keyword evidence="1 2" id="KW-0694">RNA-binding</keyword>
<dbReference type="AlphaFoldDB" id="A0A9N9ISD4"/>
<evidence type="ECO:0000313" key="6">
    <source>
        <dbReference type="Proteomes" id="UP000789405"/>
    </source>
</evidence>
<dbReference type="InterPro" id="IPR000504">
    <property type="entry name" value="RRM_dom"/>
</dbReference>
<dbReference type="Gene3D" id="3.30.70.330">
    <property type="match status" value="1"/>
</dbReference>
<dbReference type="OrthoDB" id="346839at2759"/>
<dbReference type="EMBL" id="CAJVPY010014994">
    <property type="protein sequence ID" value="CAG8749396.1"/>
    <property type="molecule type" value="Genomic_DNA"/>
</dbReference>
<comment type="caution">
    <text evidence="5">The sequence shown here is derived from an EMBL/GenBank/DDBJ whole genome shotgun (WGS) entry which is preliminary data.</text>
</comment>
<dbReference type="SMART" id="SM01218">
    <property type="entry name" value="FoP_duplication"/>
    <property type="match status" value="1"/>
</dbReference>
<feature type="compositionally biased region" description="Basic and acidic residues" evidence="3">
    <location>
        <begin position="254"/>
        <end position="265"/>
    </location>
</feature>
<name>A0A9N9ISD4_9GLOM</name>